<dbReference type="Proteomes" id="UP000237718">
    <property type="component" value="Unassembled WGS sequence"/>
</dbReference>
<sequence length="171" mass="19462">MYDPVQKRTRRKYDGFSCEFNVIRKNYAGDLVLPFHNEVNNFTFDNVKISLFFGGPKHFRFVYSTISLGARSLHSRTFPTIQKSELDTCEVRDAAHYTVQRIDFSDEMSFSQATNCRIAGHDTNTITAERYHSSSGAHSCCSMGCFGSGMPAAYDDDIVMRMFHVKHSLLS</sequence>
<comment type="caution">
    <text evidence="1">The sequence shown here is derived from an EMBL/GenBank/DDBJ whole genome shotgun (WGS) entry which is preliminary data.</text>
</comment>
<organism evidence="1 2">
    <name type="scientific">Tritonibacter scottomollicae</name>
    <name type="common">Epibacterium scottomollicae</name>
    <dbReference type="NCBI Taxonomy" id="483013"/>
    <lineage>
        <taxon>Bacteria</taxon>
        <taxon>Pseudomonadati</taxon>
        <taxon>Pseudomonadota</taxon>
        <taxon>Alphaproteobacteria</taxon>
        <taxon>Rhodobacterales</taxon>
        <taxon>Paracoccaceae</taxon>
        <taxon>Tritonibacter</taxon>
    </lineage>
</organism>
<reference evidence="1 2" key="1">
    <citation type="submission" date="2018-03" db="EMBL/GenBank/DDBJ databases">
        <title>Genomic Encyclopedia of Archaeal and Bacterial Type Strains, Phase II (KMG-II): from individual species to whole genera.</title>
        <authorList>
            <person name="Goeker M."/>
        </authorList>
    </citation>
    <scope>NUCLEOTIDE SEQUENCE [LARGE SCALE GENOMIC DNA]</scope>
    <source>
        <strain evidence="1 2">DSM 25328</strain>
    </source>
</reference>
<accession>A0A2T1ALG3</accession>
<dbReference type="AntiFam" id="ANF00154">
    <property type="entry name" value="Shadow ORF (opposite mnmG)"/>
</dbReference>
<dbReference type="AlphaFoldDB" id="A0A2T1ALG3"/>
<proteinExistence type="predicted"/>
<evidence type="ECO:0000313" key="1">
    <source>
        <dbReference type="EMBL" id="PRZ49392.1"/>
    </source>
</evidence>
<name>A0A2T1ALG3_TRISK</name>
<gene>
    <name evidence="1" type="ORF">CLV89_102134</name>
</gene>
<dbReference type="EMBL" id="PVUF01000002">
    <property type="protein sequence ID" value="PRZ49392.1"/>
    <property type="molecule type" value="Genomic_DNA"/>
</dbReference>
<protein>
    <submittedName>
        <fullName evidence="1">Uncharacterized protein</fullName>
    </submittedName>
</protein>
<evidence type="ECO:0000313" key="2">
    <source>
        <dbReference type="Proteomes" id="UP000237718"/>
    </source>
</evidence>